<gene>
    <name evidence="2" type="primary">RMS1_1</name>
    <name evidence="2" type="ORF">LTR16_004259</name>
</gene>
<evidence type="ECO:0000313" key="2">
    <source>
        <dbReference type="EMBL" id="KAK5200970.1"/>
    </source>
</evidence>
<dbReference type="InterPro" id="IPR015353">
    <property type="entry name" value="Rubisco_LSMT_subst-bd"/>
</dbReference>
<proteinExistence type="predicted"/>
<evidence type="ECO:0000313" key="3">
    <source>
        <dbReference type="Proteomes" id="UP001357485"/>
    </source>
</evidence>
<protein>
    <submittedName>
        <fullName evidence="2">Ribosomal lysine N-methyltransferase 4</fullName>
    </submittedName>
</protein>
<accession>A0ABR0LQ65</accession>
<dbReference type="Gene3D" id="3.90.1420.10">
    <property type="entry name" value="Rubisco LSMT, substrate-binding domain"/>
    <property type="match status" value="1"/>
</dbReference>
<dbReference type="InterPro" id="IPR036464">
    <property type="entry name" value="Rubisco_LSMT_subst-bd_sf"/>
</dbReference>
<dbReference type="Pfam" id="PF09273">
    <property type="entry name" value="Rubis-subs-bind"/>
    <property type="match status" value="1"/>
</dbReference>
<organism evidence="2 3">
    <name type="scientific">Cryomyces antarcticus</name>
    <dbReference type="NCBI Taxonomy" id="329879"/>
    <lineage>
        <taxon>Eukaryota</taxon>
        <taxon>Fungi</taxon>
        <taxon>Dikarya</taxon>
        <taxon>Ascomycota</taxon>
        <taxon>Pezizomycotina</taxon>
        <taxon>Dothideomycetes</taxon>
        <taxon>Dothideomycetes incertae sedis</taxon>
        <taxon>Cryomyces</taxon>
    </lineage>
</organism>
<evidence type="ECO:0000259" key="1">
    <source>
        <dbReference type="Pfam" id="PF09273"/>
    </source>
</evidence>
<dbReference type="EMBL" id="JAVRRA010016955">
    <property type="protein sequence ID" value="KAK5200970.1"/>
    <property type="molecule type" value="Genomic_DNA"/>
</dbReference>
<dbReference type="SUPFAM" id="SSF81822">
    <property type="entry name" value="RuBisCo LSMT C-terminal, substrate-binding domain"/>
    <property type="match status" value="1"/>
</dbReference>
<keyword evidence="3" id="KW-1185">Reference proteome</keyword>
<sequence length="137" mass="15707">MVKDKLAYMAQKEVFEDGDEGGYDLTHPIRKDTRSCFSEDLLLFITVLLLDDSEYRQLKRQGKLPRVETVLQIDVAKILKRLIEVRVAQYPTTADEDQKLLADVGDDTTSRKAMAVQVRLGEKTILEECRDVLDVYV</sequence>
<dbReference type="Proteomes" id="UP001357485">
    <property type="component" value="Unassembled WGS sequence"/>
</dbReference>
<reference evidence="2 3" key="1">
    <citation type="submission" date="2023-08" db="EMBL/GenBank/DDBJ databases">
        <title>Black Yeasts Isolated from many extreme environments.</title>
        <authorList>
            <person name="Coleine C."/>
            <person name="Stajich J.E."/>
            <person name="Selbmann L."/>
        </authorList>
    </citation>
    <scope>NUCLEOTIDE SEQUENCE [LARGE SCALE GENOMIC DNA]</scope>
    <source>
        <strain evidence="2 3">CCFEE 536</strain>
    </source>
</reference>
<comment type="caution">
    <text evidence="2">The sequence shown here is derived from an EMBL/GenBank/DDBJ whole genome shotgun (WGS) entry which is preliminary data.</text>
</comment>
<name>A0ABR0LQ65_9PEZI</name>
<feature type="domain" description="Rubisco LSMT substrate-binding" evidence="1">
    <location>
        <begin position="34"/>
        <end position="126"/>
    </location>
</feature>